<name>A0ACC0BE54_CATRO</name>
<keyword evidence="2" id="KW-1185">Reference proteome</keyword>
<sequence length="396" mass="46202">MKPKYYNLILFTFRLKTDYMLIKENKADRSMPKLRVEKVEEINGEVVINALRKALQFTSAIQAHDGHWPSELGSPIFFIPLLMIFLYISGSVEIVLSGENKKEILRNIYNHQNQDGGWGLHIESPSAMLGTAFNYIRLCLLGENGDDDDLHGKNISKARRWILDHRGLIMIPTWGKISLPVRCNPIPPEFFLLPSYLPLHHARKLWCYLRDVYAALAYLYAKKFIGPITDIIILLRQELYNQPYETIDWNKARHLALENDLAIPRPFLIEVVYDIFHYIGEPILKLWPFSKLRERALKKVMTYIHYEDENSRYINQVFVDKNMGSQLWDASFATQAIVASDLINEYGITWKKAHHFIKETQVLLQLSQMPTDIVGLKIEDERLYEAIDFMLTLQFV</sequence>
<evidence type="ECO:0000313" key="1">
    <source>
        <dbReference type="EMBL" id="KAI5670903.1"/>
    </source>
</evidence>
<evidence type="ECO:0000313" key="2">
    <source>
        <dbReference type="Proteomes" id="UP001060085"/>
    </source>
</evidence>
<dbReference type="EMBL" id="CM044703">
    <property type="protein sequence ID" value="KAI5670903.1"/>
    <property type="molecule type" value="Genomic_DNA"/>
</dbReference>
<protein>
    <submittedName>
        <fullName evidence="1">Uncharacterized protein</fullName>
    </submittedName>
</protein>
<dbReference type="Proteomes" id="UP001060085">
    <property type="component" value="Linkage Group LG03"/>
</dbReference>
<accession>A0ACC0BE54</accession>
<reference evidence="2" key="1">
    <citation type="journal article" date="2023" name="Nat. Plants">
        <title>Single-cell RNA sequencing provides a high-resolution roadmap for understanding the multicellular compartmentation of specialized metabolism.</title>
        <authorList>
            <person name="Sun S."/>
            <person name="Shen X."/>
            <person name="Li Y."/>
            <person name="Li Y."/>
            <person name="Wang S."/>
            <person name="Li R."/>
            <person name="Zhang H."/>
            <person name="Shen G."/>
            <person name="Guo B."/>
            <person name="Wei J."/>
            <person name="Xu J."/>
            <person name="St-Pierre B."/>
            <person name="Chen S."/>
            <person name="Sun C."/>
        </authorList>
    </citation>
    <scope>NUCLEOTIDE SEQUENCE [LARGE SCALE GENOMIC DNA]</scope>
</reference>
<gene>
    <name evidence="1" type="ORF">M9H77_11267</name>
</gene>
<organism evidence="1 2">
    <name type="scientific">Catharanthus roseus</name>
    <name type="common">Madagascar periwinkle</name>
    <name type="synonym">Vinca rosea</name>
    <dbReference type="NCBI Taxonomy" id="4058"/>
    <lineage>
        <taxon>Eukaryota</taxon>
        <taxon>Viridiplantae</taxon>
        <taxon>Streptophyta</taxon>
        <taxon>Embryophyta</taxon>
        <taxon>Tracheophyta</taxon>
        <taxon>Spermatophyta</taxon>
        <taxon>Magnoliopsida</taxon>
        <taxon>eudicotyledons</taxon>
        <taxon>Gunneridae</taxon>
        <taxon>Pentapetalae</taxon>
        <taxon>asterids</taxon>
        <taxon>lamiids</taxon>
        <taxon>Gentianales</taxon>
        <taxon>Apocynaceae</taxon>
        <taxon>Rauvolfioideae</taxon>
        <taxon>Vinceae</taxon>
        <taxon>Catharanthinae</taxon>
        <taxon>Catharanthus</taxon>
    </lineage>
</organism>
<comment type="caution">
    <text evidence="1">The sequence shown here is derived from an EMBL/GenBank/DDBJ whole genome shotgun (WGS) entry which is preliminary data.</text>
</comment>
<proteinExistence type="predicted"/>